<dbReference type="InterPro" id="IPR013785">
    <property type="entry name" value="Aldolase_TIM"/>
</dbReference>
<keyword evidence="6" id="KW-0028">Amino-acid biosynthesis</keyword>
<dbReference type="SMART" id="SM01130">
    <property type="entry name" value="DHDPS"/>
    <property type="match status" value="1"/>
</dbReference>
<dbReference type="AlphaFoldDB" id="A0A423HKS3"/>
<dbReference type="Proteomes" id="UP000284002">
    <property type="component" value="Unassembled WGS sequence"/>
</dbReference>
<evidence type="ECO:0000256" key="5">
    <source>
        <dbReference type="ARBA" id="ARBA00022490"/>
    </source>
</evidence>
<dbReference type="CDD" id="cd00408">
    <property type="entry name" value="DHDPS-like"/>
    <property type="match status" value="1"/>
</dbReference>
<feature type="active site" description="Proton donor/acceptor" evidence="14">
    <location>
        <position position="136"/>
    </location>
</feature>
<proteinExistence type="inferred from homology"/>
<dbReference type="Pfam" id="PF00701">
    <property type="entry name" value="DHDPS"/>
    <property type="match status" value="1"/>
</dbReference>
<comment type="function">
    <text evidence="1">Catalyzes the condensation of (S)-aspartate-beta-semialdehyde [(S)-ASA] and pyruvate to 4-hydroxy-tetrahydrodipicolinate (HTPA).</text>
</comment>
<evidence type="ECO:0000313" key="18">
    <source>
        <dbReference type="Proteomes" id="UP000284002"/>
    </source>
</evidence>
<dbReference type="GO" id="GO:0009089">
    <property type="term" value="P:lysine biosynthetic process via diaminopimelate"/>
    <property type="evidence" value="ECO:0007669"/>
    <property type="project" value="UniProtKB-UniRule"/>
</dbReference>
<keyword evidence="10" id="KW-0704">Schiff base</keyword>
<evidence type="ECO:0000256" key="2">
    <source>
        <dbReference type="ARBA" id="ARBA00005120"/>
    </source>
</evidence>
<evidence type="ECO:0000256" key="1">
    <source>
        <dbReference type="ARBA" id="ARBA00003294"/>
    </source>
</evidence>
<accession>A0A423HKS3</accession>
<dbReference type="InterPro" id="IPR005263">
    <property type="entry name" value="DapA"/>
</dbReference>
<evidence type="ECO:0000256" key="9">
    <source>
        <dbReference type="ARBA" id="ARBA00023239"/>
    </source>
</evidence>
<comment type="catalytic activity">
    <reaction evidence="11">
        <text>L-aspartate 4-semialdehyde + pyruvate = (2S,4S)-4-hydroxy-2,3,4,5-tetrahydrodipicolinate + H2O + H(+)</text>
        <dbReference type="Rhea" id="RHEA:34171"/>
        <dbReference type="ChEBI" id="CHEBI:15361"/>
        <dbReference type="ChEBI" id="CHEBI:15377"/>
        <dbReference type="ChEBI" id="CHEBI:15378"/>
        <dbReference type="ChEBI" id="CHEBI:67139"/>
        <dbReference type="ChEBI" id="CHEBI:537519"/>
        <dbReference type="EC" id="4.3.3.7"/>
    </reaction>
</comment>
<keyword evidence="5" id="KW-0963">Cytoplasm</keyword>
<dbReference type="GO" id="GO:0005829">
    <property type="term" value="C:cytosol"/>
    <property type="evidence" value="ECO:0007669"/>
    <property type="project" value="TreeGrafter"/>
</dbReference>
<dbReference type="PIRSF" id="PIRSF001365">
    <property type="entry name" value="DHDPS"/>
    <property type="match status" value="1"/>
</dbReference>
<reference evidence="17 18" key="1">
    <citation type="submission" date="2016-10" db="EMBL/GenBank/DDBJ databases">
        <title>Comparative genome analysis of multiple Pseudomonas spp. focuses on biocontrol and plant growth promoting traits.</title>
        <authorList>
            <person name="Tao X.-Y."/>
            <person name="Taylor C.G."/>
        </authorList>
    </citation>
    <scope>NUCLEOTIDE SEQUENCE [LARGE SCALE GENOMIC DNA]</scope>
    <source>
        <strain evidence="17 18">36C6</strain>
    </source>
</reference>
<feature type="active site" description="Schiff-base intermediate with substrate" evidence="14">
    <location>
        <position position="164"/>
    </location>
</feature>
<evidence type="ECO:0000256" key="8">
    <source>
        <dbReference type="ARBA" id="ARBA00023154"/>
    </source>
</evidence>
<keyword evidence="8" id="KW-0457">Lysine biosynthesis</keyword>
<dbReference type="EC" id="4.3.3.7" evidence="4 12"/>
<name>A0A423HKS3_9PSED</name>
<dbReference type="PANTHER" id="PTHR12128:SF66">
    <property type="entry name" value="4-HYDROXY-2-OXOGLUTARATE ALDOLASE, MITOCHONDRIAL"/>
    <property type="match status" value="1"/>
</dbReference>
<dbReference type="PRINTS" id="PR00146">
    <property type="entry name" value="DHPICSNTHASE"/>
</dbReference>
<evidence type="ECO:0000256" key="10">
    <source>
        <dbReference type="ARBA" id="ARBA00023270"/>
    </source>
</evidence>
<dbReference type="EMBL" id="MOBM01000038">
    <property type="protein sequence ID" value="RON13767.1"/>
    <property type="molecule type" value="Genomic_DNA"/>
</dbReference>
<dbReference type="InterPro" id="IPR002220">
    <property type="entry name" value="DapA-like"/>
</dbReference>
<dbReference type="EMBL" id="MOBM01000038">
    <property type="protein sequence ID" value="RON13619.1"/>
    <property type="molecule type" value="Genomic_DNA"/>
</dbReference>
<comment type="caution">
    <text evidence="17">The sequence shown here is derived from an EMBL/GenBank/DDBJ whole genome shotgun (WGS) entry which is preliminary data.</text>
</comment>
<evidence type="ECO:0000256" key="12">
    <source>
        <dbReference type="NCBIfam" id="TIGR00674"/>
    </source>
</evidence>
<organism evidence="17 18">
    <name type="scientific">Pseudomonas frederiksbergensis</name>
    <dbReference type="NCBI Taxonomy" id="104087"/>
    <lineage>
        <taxon>Bacteria</taxon>
        <taxon>Pseudomonadati</taxon>
        <taxon>Pseudomonadota</taxon>
        <taxon>Gammaproteobacteria</taxon>
        <taxon>Pseudomonadales</taxon>
        <taxon>Pseudomonadaceae</taxon>
        <taxon>Pseudomonas</taxon>
    </lineage>
</organism>
<evidence type="ECO:0000256" key="11">
    <source>
        <dbReference type="ARBA" id="ARBA00047836"/>
    </source>
</evidence>
<evidence type="ECO:0000256" key="6">
    <source>
        <dbReference type="ARBA" id="ARBA00022605"/>
    </source>
</evidence>
<gene>
    <name evidence="16" type="ORF">BK662_20950</name>
    <name evidence="17" type="ORF">BK662_21750</name>
</gene>
<comment type="pathway">
    <text evidence="2">Amino-acid biosynthesis; L-lysine biosynthesis via DAP pathway; (S)-tetrahydrodipicolinate from L-aspartate: step 3/4.</text>
</comment>
<comment type="similarity">
    <text evidence="3 13">Belongs to the DapA family.</text>
</comment>
<keyword evidence="9 13" id="KW-0456">Lyase</keyword>
<protein>
    <recommendedName>
        <fullName evidence="4 12">4-hydroxy-tetrahydrodipicolinate synthase</fullName>
        <ecNumber evidence="4 12">4.3.3.7</ecNumber>
    </recommendedName>
</protein>
<dbReference type="Gene3D" id="3.20.20.70">
    <property type="entry name" value="Aldolase class I"/>
    <property type="match status" value="1"/>
</dbReference>
<feature type="binding site" evidence="15">
    <location>
        <position position="206"/>
    </location>
    <ligand>
        <name>pyruvate</name>
        <dbReference type="ChEBI" id="CHEBI:15361"/>
    </ligand>
</feature>
<evidence type="ECO:0000313" key="16">
    <source>
        <dbReference type="EMBL" id="RON13619.1"/>
    </source>
</evidence>
<evidence type="ECO:0000256" key="14">
    <source>
        <dbReference type="PIRSR" id="PIRSR001365-1"/>
    </source>
</evidence>
<dbReference type="GO" id="GO:0008840">
    <property type="term" value="F:4-hydroxy-tetrahydrodipicolinate synthase activity"/>
    <property type="evidence" value="ECO:0007669"/>
    <property type="project" value="UniProtKB-UniRule"/>
</dbReference>
<evidence type="ECO:0000256" key="13">
    <source>
        <dbReference type="PIRNR" id="PIRNR001365"/>
    </source>
</evidence>
<dbReference type="SUPFAM" id="SSF51569">
    <property type="entry name" value="Aldolase"/>
    <property type="match status" value="1"/>
</dbReference>
<dbReference type="NCBIfam" id="TIGR00674">
    <property type="entry name" value="dapA"/>
    <property type="match status" value="1"/>
</dbReference>
<evidence type="ECO:0000313" key="17">
    <source>
        <dbReference type="EMBL" id="RON13767.1"/>
    </source>
</evidence>
<evidence type="ECO:0000256" key="7">
    <source>
        <dbReference type="ARBA" id="ARBA00022915"/>
    </source>
</evidence>
<keyword evidence="7" id="KW-0220">Diaminopimelate biosynthesis</keyword>
<dbReference type="PANTHER" id="PTHR12128">
    <property type="entry name" value="DIHYDRODIPICOLINATE SYNTHASE"/>
    <property type="match status" value="1"/>
</dbReference>
<dbReference type="UniPathway" id="UPA00034">
    <property type="reaction ID" value="UER00017"/>
</dbReference>
<feature type="binding site" evidence="15">
    <location>
        <position position="47"/>
    </location>
    <ligand>
        <name>pyruvate</name>
        <dbReference type="ChEBI" id="CHEBI:15361"/>
    </ligand>
</feature>
<dbReference type="GO" id="GO:0019877">
    <property type="term" value="P:diaminopimelate biosynthetic process"/>
    <property type="evidence" value="ECO:0007669"/>
    <property type="project" value="UniProtKB-KW"/>
</dbReference>
<dbReference type="RefSeq" id="WP_123359848.1">
    <property type="nucleotide sequence ID" value="NZ_MOBM01000038.1"/>
</dbReference>
<evidence type="ECO:0000256" key="15">
    <source>
        <dbReference type="PIRSR" id="PIRSR001365-2"/>
    </source>
</evidence>
<evidence type="ECO:0000256" key="3">
    <source>
        <dbReference type="ARBA" id="ARBA00007592"/>
    </source>
</evidence>
<evidence type="ECO:0000256" key="4">
    <source>
        <dbReference type="ARBA" id="ARBA00012086"/>
    </source>
</evidence>
<sequence length="293" mass="32338">MQQLKGILPALVTPFDQSGAIDYDVLASIIEYQLEQGVSGFVPLGSTGEYYALTNDERRQVMATVREVVGDRGMLIAGANGSCTREVIEQVKQARDIGYSNLLIAPPYYAIPTQEELIGHYEAILDAVPDVNVVLYNYPIRTNVEVGYSVLDALKDHERVIGIKESAGSLLRAIEIGENYKGKIQLSCGSDDQALDFFLWGATSWICAPANFLSPQIVSFYDKYTSGDMAGAQQIVRSLFPLMANLESGKFIQKVKYGCELAGFEVGIARMPLLPLTPEEKTEFRKEFEKLQG</sequence>